<gene>
    <name evidence="5" type="ORF">ISF26_12345</name>
</gene>
<keyword evidence="3" id="KW-0560">Oxidoreductase</keyword>
<comment type="similarity">
    <text evidence="2">Belongs to the flavin monoamine oxidase family.</text>
</comment>
<dbReference type="InterPro" id="IPR001613">
    <property type="entry name" value="Flavin_amine_oxidase"/>
</dbReference>
<name>A0ABY3PG99_9CYAN</name>
<dbReference type="Gene3D" id="3.50.50.60">
    <property type="entry name" value="FAD/NAD(P)-binding domain"/>
    <property type="match status" value="1"/>
</dbReference>
<dbReference type="Gene3D" id="1.10.405.10">
    <property type="entry name" value="Guanine Nucleotide Dissociation Inhibitor, domain 1"/>
    <property type="match status" value="1"/>
</dbReference>
<dbReference type="InterPro" id="IPR002937">
    <property type="entry name" value="Amino_oxidase"/>
</dbReference>
<protein>
    <submittedName>
        <fullName evidence="5">FAD-dependent oxidoreductase</fullName>
    </submittedName>
</protein>
<dbReference type="Proteomes" id="UP001054846">
    <property type="component" value="Chromosome"/>
</dbReference>
<dbReference type="SUPFAM" id="SSF54373">
    <property type="entry name" value="FAD-linked reductases, C-terminal domain"/>
    <property type="match status" value="1"/>
</dbReference>
<reference evidence="5 6" key="1">
    <citation type="journal article" date="2021" name="Genome Biol. Evol.">
        <title>Complete Genome Sequencing of a Novel Gloeobacter Species from a Waterfall Cave in Mexico.</title>
        <authorList>
            <person name="Saw J.H."/>
            <person name="Cardona T."/>
            <person name="Montejano G."/>
        </authorList>
    </citation>
    <scope>NUCLEOTIDE SEQUENCE [LARGE SCALE GENOMIC DNA]</scope>
    <source>
        <strain evidence="5">MG652769</strain>
    </source>
</reference>
<evidence type="ECO:0000313" key="5">
    <source>
        <dbReference type="EMBL" id="UFP92633.1"/>
    </source>
</evidence>
<proteinExistence type="inferred from homology"/>
<dbReference type="SUPFAM" id="SSF51905">
    <property type="entry name" value="FAD/NAD(P)-binding domain"/>
    <property type="match status" value="1"/>
</dbReference>
<evidence type="ECO:0000259" key="4">
    <source>
        <dbReference type="Pfam" id="PF01593"/>
    </source>
</evidence>
<feature type="domain" description="Amine oxidase" evidence="4">
    <location>
        <begin position="62"/>
        <end position="489"/>
    </location>
</feature>
<organism evidence="5 6">
    <name type="scientific">Gloeobacter morelensis MG652769</name>
    <dbReference type="NCBI Taxonomy" id="2781736"/>
    <lineage>
        <taxon>Bacteria</taxon>
        <taxon>Bacillati</taxon>
        <taxon>Cyanobacteriota</taxon>
        <taxon>Cyanophyceae</taxon>
        <taxon>Gloeobacterales</taxon>
        <taxon>Gloeobacteraceae</taxon>
        <taxon>Gloeobacter</taxon>
        <taxon>Gloeobacter morelensis</taxon>
    </lineage>
</organism>
<evidence type="ECO:0000256" key="3">
    <source>
        <dbReference type="ARBA" id="ARBA00023002"/>
    </source>
</evidence>
<dbReference type="InterPro" id="IPR050703">
    <property type="entry name" value="Flavin_MAO"/>
</dbReference>
<dbReference type="PRINTS" id="PR00757">
    <property type="entry name" value="AMINEOXDASEF"/>
</dbReference>
<dbReference type="Pfam" id="PF01593">
    <property type="entry name" value="Amino_oxidase"/>
    <property type="match status" value="1"/>
</dbReference>
<dbReference type="PANTHER" id="PTHR43563:SF1">
    <property type="entry name" value="AMINE OXIDASE [FLAVIN-CONTAINING] B"/>
    <property type="match status" value="1"/>
</dbReference>
<accession>A0ABY3PG99</accession>
<evidence type="ECO:0000313" key="6">
    <source>
        <dbReference type="Proteomes" id="UP001054846"/>
    </source>
</evidence>
<evidence type="ECO:0000256" key="1">
    <source>
        <dbReference type="ARBA" id="ARBA00001974"/>
    </source>
</evidence>
<evidence type="ECO:0000256" key="2">
    <source>
        <dbReference type="ARBA" id="ARBA00005995"/>
    </source>
</evidence>
<keyword evidence="6" id="KW-1185">Reference proteome</keyword>
<comment type="cofactor">
    <cofactor evidence="1">
        <name>FAD</name>
        <dbReference type="ChEBI" id="CHEBI:57692"/>
    </cofactor>
</comment>
<dbReference type="Gene3D" id="3.90.660.10">
    <property type="match status" value="1"/>
</dbReference>
<dbReference type="InterPro" id="IPR036188">
    <property type="entry name" value="FAD/NAD-bd_sf"/>
</dbReference>
<sequence length="493" mass="53656">MARFPLAGRLRRWFHNQIDSRPQRRLGRRELLVATALTAAGWGGVAARTAAARVVVVGAGCAGLVCAYRLQQAGIEARVIEAAERVGGRMFSLRGHFADGQLAELGGEFVDTRHRPLRRLVHELGLTLIDLAAEEEGLEAEVYLFDQKPISAASAQSALGSIMPVIRRDLAQLGGWPITCVRPRQAVALDRLSVRDWLDARAITGLARQLLAYSCVGEFGLEPERLSALNVLSLFGMTDEEADERYRIAQGSDSVPRAIAARLRRPITFGCTLEALRAHTDGSYRLVVHQNGGVQEIQADRVVLALPFTMLRRVDLQVDLPPRKRRAIAELGYGTNAKLIAGFQRRLWREQKHTGLTLGDSYLLSWEASTGQPGSAGLLTNYLGGEAGAALLAKPLTARAEMFVEHLDRIFVGLAGQYTGKAARYGWPQAPFIQASYSCYLPGQYTEIAGCEAEAVGGIHFAGEHTSLSSQGYMNGACESGERAAREVLTALR</sequence>
<dbReference type="RefSeq" id="WP_230839621.1">
    <property type="nucleotide sequence ID" value="NZ_CP063845.1"/>
</dbReference>
<dbReference type="EMBL" id="CP063845">
    <property type="protein sequence ID" value="UFP92633.1"/>
    <property type="molecule type" value="Genomic_DNA"/>
</dbReference>
<dbReference type="PANTHER" id="PTHR43563">
    <property type="entry name" value="AMINE OXIDASE"/>
    <property type="match status" value="1"/>
</dbReference>